<dbReference type="CDD" id="cd06257">
    <property type="entry name" value="DnaJ"/>
    <property type="match status" value="1"/>
</dbReference>
<gene>
    <name evidence="2" type="ORF">I8752_10410</name>
</gene>
<dbReference type="PROSITE" id="PS50076">
    <property type="entry name" value="DNAJ_2"/>
    <property type="match status" value="1"/>
</dbReference>
<dbReference type="Proteomes" id="UP000662314">
    <property type="component" value="Unassembled WGS sequence"/>
</dbReference>
<dbReference type="InterPro" id="IPR036869">
    <property type="entry name" value="J_dom_sf"/>
</dbReference>
<sequence>MSQTVLPAKWLKLLSDPYAVLGISVAADERRILKRYHALAKLLHPDRYARSSNIEQGLAKAIFTCLINPAYEQLKQTQKRTEITAMLRLEARGLRPTALTLQSTVAEELIAMSALEGEVFYEKAIASYAEVQYQLLNEAYQITQQLNKLNLTYLYLRSPEPLIAKVPTAIISEVKFQPVELTLEQITNIQPLPINYAQRHYQRAIQYAKQAKWTLAVGELRDAIKLESNNSDYYALIGFVHLRQNFPGMAKVYIRQALKLNPQQPLALKYATQLKINPHETINPKSMAKAVGIAALLSKFIFKTGINSSQVVKSR</sequence>
<dbReference type="InterPro" id="IPR001623">
    <property type="entry name" value="DnaJ_domain"/>
</dbReference>
<accession>A0A8J7HZZ1</accession>
<evidence type="ECO:0000313" key="3">
    <source>
        <dbReference type="Proteomes" id="UP000662314"/>
    </source>
</evidence>
<keyword evidence="3" id="KW-1185">Reference proteome</keyword>
<dbReference type="SUPFAM" id="SSF46565">
    <property type="entry name" value="Chaperone J-domain"/>
    <property type="match status" value="1"/>
</dbReference>
<protein>
    <submittedName>
        <fullName evidence="2">DnaJ domain-containing protein</fullName>
    </submittedName>
</protein>
<reference evidence="2 3" key="1">
    <citation type="journal article" date="2021" name="Int. J. Syst. Evol. Microbiol.">
        <title>Amazonocrinis nigriterrae gen. nov., sp. nov., Atlanticothrix silvestris gen. nov., sp. nov. and Dendronalium phyllosphericum gen. nov., sp. nov., nostocacean cyanobacteria from Brazilian environments.</title>
        <authorList>
            <person name="Alvarenga D.O."/>
            <person name="Andreote A.P.D."/>
            <person name="Branco L.H.Z."/>
            <person name="Delbaje E."/>
            <person name="Cruz R.B."/>
            <person name="Varani A.M."/>
            <person name="Fiore M.F."/>
        </authorList>
    </citation>
    <scope>NUCLEOTIDE SEQUENCE [LARGE SCALE GENOMIC DNA]</scope>
    <source>
        <strain evidence="2 3">CENA369</strain>
    </source>
</reference>
<dbReference type="Gene3D" id="1.25.40.10">
    <property type="entry name" value="Tetratricopeptide repeat domain"/>
    <property type="match status" value="1"/>
</dbReference>
<dbReference type="Pfam" id="PF00226">
    <property type="entry name" value="DnaJ"/>
    <property type="match status" value="1"/>
</dbReference>
<dbReference type="InterPro" id="IPR011990">
    <property type="entry name" value="TPR-like_helical_dom_sf"/>
</dbReference>
<dbReference type="AlphaFoldDB" id="A0A8J7HZZ1"/>
<dbReference type="SUPFAM" id="SSF48452">
    <property type="entry name" value="TPR-like"/>
    <property type="match status" value="1"/>
</dbReference>
<dbReference type="InterPro" id="IPR019734">
    <property type="entry name" value="TPR_rpt"/>
</dbReference>
<evidence type="ECO:0000313" key="2">
    <source>
        <dbReference type="EMBL" id="MBH8573420.1"/>
    </source>
</evidence>
<proteinExistence type="predicted"/>
<evidence type="ECO:0000259" key="1">
    <source>
        <dbReference type="PROSITE" id="PS50076"/>
    </source>
</evidence>
<comment type="caution">
    <text evidence="2">The sequence shown here is derived from an EMBL/GenBank/DDBJ whole genome shotgun (WGS) entry which is preliminary data.</text>
</comment>
<dbReference type="Gene3D" id="1.10.287.110">
    <property type="entry name" value="DnaJ domain"/>
    <property type="match status" value="1"/>
</dbReference>
<name>A0A8J7HZZ1_9NOST</name>
<dbReference type="SMART" id="SM00271">
    <property type="entry name" value="DnaJ"/>
    <property type="match status" value="1"/>
</dbReference>
<feature type="domain" description="J" evidence="1">
    <location>
        <begin position="16"/>
        <end position="87"/>
    </location>
</feature>
<dbReference type="SMART" id="SM00028">
    <property type="entry name" value="TPR"/>
    <property type="match status" value="2"/>
</dbReference>
<organism evidence="2 3">
    <name type="scientific">Dendronalium phyllosphericum CENA369</name>
    <dbReference type="NCBI Taxonomy" id="1725256"/>
    <lineage>
        <taxon>Bacteria</taxon>
        <taxon>Bacillati</taxon>
        <taxon>Cyanobacteriota</taxon>
        <taxon>Cyanophyceae</taxon>
        <taxon>Nostocales</taxon>
        <taxon>Nostocaceae</taxon>
        <taxon>Dendronalium</taxon>
        <taxon>Dendronalium phyllosphericum</taxon>
    </lineage>
</organism>
<dbReference type="RefSeq" id="WP_214432241.1">
    <property type="nucleotide sequence ID" value="NZ_CAWPUQ010000147.1"/>
</dbReference>
<dbReference type="EMBL" id="JAECZA010000032">
    <property type="protein sequence ID" value="MBH8573420.1"/>
    <property type="molecule type" value="Genomic_DNA"/>
</dbReference>